<dbReference type="GO" id="GO:0043093">
    <property type="term" value="P:FtsZ-dependent cytokinesis"/>
    <property type="evidence" value="ECO:0007669"/>
    <property type="project" value="UniProtKB-UniRule"/>
</dbReference>
<keyword evidence="2 5" id="KW-0132">Cell division</keyword>
<dbReference type="EMBL" id="CP016027">
    <property type="protein sequence ID" value="ANJ66084.1"/>
    <property type="molecule type" value="Genomic_DNA"/>
</dbReference>
<dbReference type="InterPro" id="IPR027462">
    <property type="entry name" value="ZapD_C"/>
</dbReference>
<organism evidence="6 7">
    <name type="scientific">Halothiobacillus diazotrophicus</name>
    <dbReference type="NCBI Taxonomy" id="1860122"/>
    <lineage>
        <taxon>Bacteria</taxon>
        <taxon>Pseudomonadati</taxon>
        <taxon>Pseudomonadota</taxon>
        <taxon>Gammaproteobacteria</taxon>
        <taxon>Chromatiales</taxon>
        <taxon>Halothiobacillaceae</taxon>
        <taxon>Halothiobacillus</taxon>
    </lineage>
</organism>
<evidence type="ECO:0000313" key="7">
    <source>
        <dbReference type="Proteomes" id="UP000078596"/>
    </source>
</evidence>
<proteinExistence type="inferred from homology"/>
<dbReference type="AlphaFoldDB" id="A0A191ZDZ3"/>
<dbReference type="Pfam" id="PF07072">
    <property type="entry name" value="ZapD"/>
    <property type="match status" value="1"/>
</dbReference>
<evidence type="ECO:0000256" key="1">
    <source>
        <dbReference type="ARBA" id="ARBA00022490"/>
    </source>
</evidence>
<dbReference type="Proteomes" id="UP000078596">
    <property type="component" value="Chromosome"/>
</dbReference>
<dbReference type="PANTHER" id="PTHR39455:SF1">
    <property type="entry name" value="CELL DIVISION PROTEIN ZAPD"/>
    <property type="match status" value="1"/>
</dbReference>
<comment type="subcellular location">
    <subcellularLocation>
        <location evidence="5">Cytoplasm</location>
    </subcellularLocation>
    <text evidence="5">Localizes to mid-cell in an FtsZ-dependent manner.</text>
</comment>
<comment type="similarity">
    <text evidence="5">Belongs to the ZapD family.</text>
</comment>
<dbReference type="GO" id="GO:0000917">
    <property type="term" value="P:division septum assembly"/>
    <property type="evidence" value="ECO:0007669"/>
    <property type="project" value="UniProtKB-KW"/>
</dbReference>
<evidence type="ECO:0000256" key="2">
    <source>
        <dbReference type="ARBA" id="ARBA00022618"/>
    </source>
</evidence>
<dbReference type="Gene3D" id="1.10.3900.10">
    <property type="entry name" value="YacF-like"/>
    <property type="match status" value="1"/>
</dbReference>
<dbReference type="GO" id="GO:0005737">
    <property type="term" value="C:cytoplasm"/>
    <property type="evidence" value="ECO:0007669"/>
    <property type="project" value="UniProtKB-SubCell"/>
</dbReference>
<keyword evidence="4 5" id="KW-0131">Cell cycle</keyword>
<dbReference type="InterPro" id="IPR009777">
    <property type="entry name" value="ZapD"/>
</dbReference>
<comment type="function">
    <text evidence="5">Cell division factor that enhances FtsZ-ring assembly. Directly interacts with FtsZ and promotes bundling of FtsZ protofilaments, with a reduction in FtsZ GTPase activity.</text>
</comment>
<keyword evidence="3 5" id="KW-0717">Septation</keyword>
<protein>
    <recommendedName>
        <fullName evidence="5">Cell division protein ZapD</fullName>
    </recommendedName>
    <alternativeName>
        <fullName evidence="5">Z ring-associated protein D</fullName>
    </alternativeName>
</protein>
<name>A0A191ZDZ3_9GAMM</name>
<gene>
    <name evidence="5" type="primary">zapD</name>
    <name evidence="6" type="ORF">A9404_00635</name>
</gene>
<dbReference type="KEGG" id="haz:A9404_00635"/>
<dbReference type="InterPro" id="IPR036268">
    <property type="entry name" value="ZapD_sf"/>
</dbReference>
<dbReference type="Gene3D" id="2.60.440.10">
    <property type="entry name" value="YacF-like domains"/>
    <property type="match status" value="1"/>
</dbReference>
<dbReference type="PANTHER" id="PTHR39455">
    <property type="entry name" value="CELL DIVISION PROTEIN ZAPD"/>
    <property type="match status" value="1"/>
</dbReference>
<accession>A0A191ZDZ3</accession>
<evidence type="ECO:0000256" key="4">
    <source>
        <dbReference type="ARBA" id="ARBA00023306"/>
    </source>
</evidence>
<dbReference type="NCBIfam" id="NF003656">
    <property type="entry name" value="PRK05287.1-4"/>
    <property type="match status" value="1"/>
</dbReference>
<evidence type="ECO:0000256" key="3">
    <source>
        <dbReference type="ARBA" id="ARBA00023210"/>
    </source>
</evidence>
<dbReference type="STRING" id="1860122.A9404_00635"/>
<reference evidence="6 7" key="1">
    <citation type="submission" date="2016-06" db="EMBL/GenBank/DDBJ databases">
        <title>Insight into the functional genes involving in sulfur oxidation in Pearl River water.</title>
        <authorList>
            <person name="Luo J."/>
            <person name="Tan X."/>
            <person name="Lin W."/>
        </authorList>
    </citation>
    <scope>NUCLEOTIDE SEQUENCE [LARGE SCALE GENOMIC DNA]</scope>
    <source>
        <strain evidence="6 7">LS2</strain>
    </source>
</reference>
<dbReference type="SUPFAM" id="SSF160950">
    <property type="entry name" value="YacF-like"/>
    <property type="match status" value="1"/>
</dbReference>
<keyword evidence="1 5" id="KW-0963">Cytoplasm</keyword>
<evidence type="ECO:0000313" key="6">
    <source>
        <dbReference type="EMBL" id="ANJ66084.1"/>
    </source>
</evidence>
<dbReference type="GO" id="GO:0032153">
    <property type="term" value="C:cell division site"/>
    <property type="evidence" value="ECO:0007669"/>
    <property type="project" value="TreeGrafter"/>
</dbReference>
<keyword evidence="7" id="KW-1185">Reference proteome</keyword>
<evidence type="ECO:0000256" key="5">
    <source>
        <dbReference type="HAMAP-Rule" id="MF_01092"/>
    </source>
</evidence>
<dbReference type="HAMAP" id="MF_01092">
    <property type="entry name" value="ZapD"/>
    <property type="match status" value="1"/>
</dbReference>
<comment type="subunit">
    <text evidence="5">Interacts with FtsZ.</text>
</comment>
<sequence length="256" mass="29015">MTALNIFEQPLNERIRACLRLDYLFGRIDHHLEDETAEGPLCAVLLLIEATDVVGRIDVKRELIKELERQQAKLLQLANTPDIDAEKLTSLLDRQAQLLDQLHRFLGQPGAHLKQHELLNAVRQRASIPGALCEFDLPAFHHWLALPHSERCADLKEWMEPLATIRAANELVIDLIRTSVTPTDCLAEDGFFQQNIDSGLPYQLARVLLPDEANVYPEISAGKHRVIVRFMKLDRLSGHPAQVNHDVPFQIAICQI</sequence>